<gene>
    <name evidence="9" type="ORF">OHC33_000908</name>
</gene>
<evidence type="ECO:0000313" key="10">
    <source>
        <dbReference type="Proteomes" id="UP001316803"/>
    </source>
</evidence>
<keyword evidence="3" id="KW-0862">Zinc</keyword>
<dbReference type="GO" id="GO:0043565">
    <property type="term" value="F:sequence-specific DNA binding"/>
    <property type="evidence" value="ECO:0007669"/>
    <property type="project" value="TreeGrafter"/>
</dbReference>
<dbReference type="PANTHER" id="PTHR47782:SF1">
    <property type="entry name" value="PYRIMIDINE PATHWAY REGULATORY PROTEIN 1"/>
    <property type="match status" value="1"/>
</dbReference>
<feature type="compositionally biased region" description="Polar residues" evidence="8">
    <location>
        <begin position="1"/>
        <end position="14"/>
    </location>
</feature>
<dbReference type="GO" id="GO:0046872">
    <property type="term" value="F:metal ion binding"/>
    <property type="evidence" value="ECO:0007669"/>
    <property type="project" value="UniProtKB-KW"/>
</dbReference>
<dbReference type="GO" id="GO:0005634">
    <property type="term" value="C:nucleus"/>
    <property type="evidence" value="ECO:0007669"/>
    <property type="project" value="UniProtKB-SubCell"/>
</dbReference>
<keyword evidence="4" id="KW-0805">Transcription regulation</keyword>
<reference evidence="9 10" key="1">
    <citation type="submission" date="2022-12" db="EMBL/GenBank/DDBJ databases">
        <title>Genomic features and morphological characterization of a novel Knufia sp. strain isolated from spacecraft assembly facility.</title>
        <authorList>
            <person name="Teixeira M."/>
            <person name="Chander A.M."/>
            <person name="Stajich J.E."/>
            <person name="Venkateswaran K."/>
        </authorList>
    </citation>
    <scope>NUCLEOTIDE SEQUENCE [LARGE SCALE GENOMIC DNA]</scope>
    <source>
        <strain evidence="9 10">FJI-L2-BK-P2</strain>
    </source>
</reference>
<feature type="compositionally biased region" description="Basic and acidic residues" evidence="8">
    <location>
        <begin position="16"/>
        <end position="28"/>
    </location>
</feature>
<feature type="region of interest" description="Disordered" evidence="8">
    <location>
        <begin position="1"/>
        <end position="28"/>
    </location>
</feature>
<keyword evidence="5" id="KW-0238">DNA-binding</keyword>
<protein>
    <recommendedName>
        <fullName evidence="11">Transcription factor domain-containing protein</fullName>
    </recommendedName>
</protein>
<organism evidence="9 10">
    <name type="scientific">Knufia fluminis</name>
    <dbReference type="NCBI Taxonomy" id="191047"/>
    <lineage>
        <taxon>Eukaryota</taxon>
        <taxon>Fungi</taxon>
        <taxon>Dikarya</taxon>
        <taxon>Ascomycota</taxon>
        <taxon>Pezizomycotina</taxon>
        <taxon>Eurotiomycetes</taxon>
        <taxon>Chaetothyriomycetidae</taxon>
        <taxon>Chaetothyriales</taxon>
        <taxon>Trichomeriaceae</taxon>
        <taxon>Knufia</taxon>
    </lineage>
</organism>
<dbReference type="PANTHER" id="PTHR47782">
    <property type="entry name" value="ZN(II)2CYS6 TRANSCRIPTION FACTOR (EUROFUNG)-RELATED"/>
    <property type="match status" value="1"/>
</dbReference>
<evidence type="ECO:0000256" key="3">
    <source>
        <dbReference type="ARBA" id="ARBA00022833"/>
    </source>
</evidence>
<dbReference type="InterPro" id="IPR052202">
    <property type="entry name" value="Yeast_MetPath_Reg"/>
</dbReference>
<evidence type="ECO:0000256" key="2">
    <source>
        <dbReference type="ARBA" id="ARBA00022723"/>
    </source>
</evidence>
<comment type="caution">
    <text evidence="9">The sequence shown here is derived from an EMBL/GenBank/DDBJ whole genome shotgun (WGS) entry which is preliminary data.</text>
</comment>
<evidence type="ECO:0000256" key="6">
    <source>
        <dbReference type="ARBA" id="ARBA00023163"/>
    </source>
</evidence>
<accession>A0AAN8EK91</accession>
<dbReference type="GO" id="GO:0000981">
    <property type="term" value="F:DNA-binding transcription factor activity, RNA polymerase II-specific"/>
    <property type="evidence" value="ECO:0007669"/>
    <property type="project" value="TreeGrafter"/>
</dbReference>
<dbReference type="CDD" id="cd12148">
    <property type="entry name" value="fungal_TF_MHR"/>
    <property type="match status" value="1"/>
</dbReference>
<keyword evidence="7" id="KW-0539">Nucleus</keyword>
<keyword evidence="10" id="KW-1185">Reference proteome</keyword>
<evidence type="ECO:0000256" key="4">
    <source>
        <dbReference type="ARBA" id="ARBA00023015"/>
    </source>
</evidence>
<keyword evidence="2" id="KW-0479">Metal-binding</keyword>
<dbReference type="Proteomes" id="UP001316803">
    <property type="component" value="Unassembled WGS sequence"/>
</dbReference>
<evidence type="ECO:0000256" key="1">
    <source>
        <dbReference type="ARBA" id="ARBA00004123"/>
    </source>
</evidence>
<evidence type="ECO:0000256" key="8">
    <source>
        <dbReference type="SAM" id="MobiDB-lite"/>
    </source>
</evidence>
<evidence type="ECO:0000313" key="9">
    <source>
        <dbReference type="EMBL" id="KAK5957719.1"/>
    </source>
</evidence>
<comment type="subcellular location">
    <subcellularLocation>
        <location evidence="1">Nucleus</location>
    </subcellularLocation>
</comment>
<sequence>MNRLQELQSGGQSRHSPRDTAQERHGAFDTRTATGVHVYAVSRSDRHSPGHGDAQWAYWGGLSVFGSLSSAMLSRSIPAPEPAALDLKSQPISDIYRRLPLLTSSAEIFFPNSGVVQQLVEHYYYSVEMLYPVLGRTSLLALPQLAAELDILGQETVAAYVISGSQETGSGHLILVMAISLQLLSKSDSRLASKAASYFAASEGYIAAALKDQNLKSVQLLTLASIYIMLDDTAGNVWQLIGHASRLYCDILDGLDDVHTEDLRMTLLSLEVQLSIAYGRPSEVNSPTCELRKQRPIAANPLAILIADLSGIRLATQERSLKADGSGDLSQGWVVEITMLLDKWHKKWQQMAASASNFELPSLEFMYPLAKEYGVFILHEALLQLYTISQVEQETRLATAAALISSLHILIEKASQPDARGRAIQCIPFLPWPCFHSVLQAITVLLSAGQDIYYKHKQIIRLGLRLCMDSQHDQNNAVYKALQSSCDQYENSKRLDDHVTAIASTTTTTAERPSAS</sequence>
<evidence type="ECO:0000256" key="5">
    <source>
        <dbReference type="ARBA" id="ARBA00023125"/>
    </source>
</evidence>
<dbReference type="EMBL" id="JAKLMC020000002">
    <property type="protein sequence ID" value="KAK5957719.1"/>
    <property type="molecule type" value="Genomic_DNA"/>
</dbReference>
<name>A0AAN8EK91_9EURO</name>
<proteinExistence type="predicted"/>
<dbReference type="AlphaFoldDB" id="A0AAN8EK91"/>
<dbReference type="GO" id="GO:0045944">
    <property type="term" value="P:positive regulation of transcription by RNA polymerase II"/>
    <property type="evidence" value="ECO:0007669"/>
    <property type="project" value="TreeGrafter"/>
</dbReference>
<evidence type="ECO:0008006" key="11">
    <source>
        <dbReference type="Google" id="ProtNLM"/>
    </source>
</evidence>
<evidence type="ECO:0000256" key="7">
    <source>
        <dbReference type="ARBA" id="ARBA00023242"/>
    </source>
</evidence>
<keyword evidence="6" id="KW-0804">Transcription</keyword>